<keyword evidence="3" id="KW-1185">Reference proteome</keyword>
<feature type="region of interest" description="Disordered" evidence="1">
    <location>
        <begin position="1"/>
        <end position="22"/>
    </location>
</feature>
<evidence type="ECO:0000313" key="2">
    <source>
        <dbReference type="EMBL" id="KAF7296220.1"/>
    </source>
</evidence>
<evidence type="ECO:0000313" key="3">
    <source>
        <dbReference type="Proteomes" id="UP000613580"/>
    </source>
</evidence>
<reference evidence="2" key="1">
    <citation type="submission" date="2020-05" db="EMBL/GenBank/DDBJ databases">
        <title>Mycena genomes resolve the evolution of fungal bioluminescence.</title>
        <authorList>
            <person name="Tsai I.J."/>
        </authorList>
    </citation>
    <scope>NUCLEOTIDE SEQUENCE</scope>
    <source>
        <strain evidence="2">110903Hualien_Pintung</strain>
    </source>
</reference>
<organism evidence="2 3">
    <name type="scientific">Mycena chlorophos</name>
    <name type="common">Agaric fungus</name>
    <name type="synonym">Agaricus chlorophos</name>
    <dbReference type="NCBI Taxonomy" id="658473"/>
    <lineage>
        <taxon>Eukaryota</taxon>
        <taxon>Fungi</taxon>
        <taxon>Dikarya</taxon>
        <taxon>Basidiomycota</taxon>
        <taxon>Agaricomycotina</taxon>
        <taxon>Agaricomycetes</taxon>
        <taxon>Agaricomycetidae</taxon>
        <taxon>Agaricales</taxon>
        <taxon>Marasmiineae</taxon>
        <taxon>Mycenaceae</taxon>
        <taxon>Mycena</taxon>
    </lineage>
</organism>
<dbReference type="EMBL" id="JACAZE010000017">
    <property type="protein sequence ID" value="KAF7296220.1"/>
    <property type="molecule type" value="Genomic_DNA"/>
</dbReference>
<feature type="region of interest" description="Disordered" evidence="1">
    <location>
        <begin position="488"/>
        <end position="519"/>
    </location>
</feature>
<dbReference type="Proteomes" id="UP000613580">
    <property type="component" value="Unassembled WGS sequence"/>
</dbReference>
<dbReference type="OrthoDB" id="3062575at2759"/>
<comment type="caution">
    <text evidence="2">The sequence shown here is derived from an EMBL/GenBank/DDBJ whole genome shotgun (WGS) entry which is preliminary data.</text>
</comment>
<feature type="region of interest" description="Disordered" evidence="1">
    <location>
        <begin position="69"/>
        <end position="124"/>
    </location>
</feature>
<proteinExistence type="predicted"/>
<evidence type="ECO:0000256" key="1">
    <source>
        <dbReference type="SAM" id="MobiDB-lite"/>
    </source>
</evidence>
<accession>A0A8H6SCI4</accession>
<gene>
    <name evidence="2" type="ORF">HMN09_01091000</name>
</gene>
<dbReference type="AlphaFoldDB" id="A0A8H6SCI4"/>
<protein>
    <submittedName>
        <fullName evidence="2">Uncharacterized protein</fullName>
    </submittedName>
</protein>
<name>A0A8H6SCI4_MYCCL</name>
<sequence>MSNNEGPRTTAGLPAKPTPEELAKLQVAATAELKSRQLKRIQPSAAASLDGRILARIFSLVSHIPLVAPLPEPQPEGETDAEPPSPSTSTPAPSTHVPAASTPAQPHSKTKDKPAKPPSPKPHRLLPLLLVNQHWRATGTPLLYARVSLTGQSGPWVAKALRRSLEKSRERAGMVQSLVLDAELSTLDGTEAEIDEALQKETGEHLRIVRAASAGLREVTVLSYASASEEATPALSPYASALASAHALTTLNVSNGLGARGLFTFAGLLGAMSGWTGLERLVLRDVLLPASAAPSARPDSTTSTTTTNAALKMVKLIDTFAPAKDVSLVQLAEAAPNVEVLWVEQRPVRASKDAKGEESKEGLAGTRLLEALGLWKGTLVALAVISDGEVHLESILPTLPSLRQLDVTAHVLAPSLAALKSATPVPPALRTLAPAGSTKPSGIHTLSYHRLPGALVPSLAEALADAQGVFPGLRCVVLKSDAPVSVALPPAKEQEPPKAKGKSKSVYGVPTRDLDEHEGEKTLQSIAQAKASATGRVRWDAQVANPPSVGVGEKARSVYAPNVVQALKVVCRKRRVRVVV</sequence>
<feature type="compositionally biased region" description="Low complexity" evidence="1">
    <location>
        <begin position="87"/>
        <end position="104"/>
    </location>
</feature>